<comment type="caution">
    <text evidence="1">The sequence shown here is derived from an EMBL/GenBank/DDBJ whole genome shotgun (WGS) entry which is preliminary data.</text>
</comment>
<evidence type="ECO:0000313" key="1">
    <source>
        <dbReference type="EMBL" id="KAJ9652790.1"/>
    </source>
</evidence>
<protein>
    <submittedName>
        <fullName evidence="1">Uncharacterized protein</fullName>
    </submittedName>
</protein>
<organism evidence="1 2">
    <name type="scientific">Neophaeococcomyces mojaviensis</name>
    <dbReference type="NCBI Taxonomy" id="3383035"/>
    <lineage>
        <taxon>Eukaryota</taxon>
        <taxon>Fungi</taxon>
        <taxon>Dikarya</taxon>
        <taxon>Ascomycota</taxon>
        <taxon>Pezizomycotina</taxon>
        <taxon>Eurotiomycetes</taxon>
        <taxon>Chaetothyriomycetidae</taxon>
        <taxon>Chaetothyriales</taxon>
        <taxon>Chaetothyriales incertae sedis</taxon>
        <taxon>Neophaeococcomyces</taxon>
    </lineage>
</organism>
<proteinExistence type="predicted"/>
<accession>A0ACC2ZZ85</accession>
<evidence type="ECO:0000313" key="2">
    <source>
        <dbReference type="Proteomes" id="UP001172386"/>
    </source>
</evidence>
<dbReference type="Proteomes" id="UP001172386">
    <property type="component" value="Unassembled WGS sequence"/>
</dbReference>
<keyword evidence="2" id="KW-1185">Reference proteome</keyword>
<gene>
    <name evidence="1" type="ORF">H2198_007972</name>
</gene>
<sequence>MPTRYADEAEYGREARRIRTERDGRDTRDSREQLREREVRPAERRMEVEPRQPMRMPEPELLRTEQRAANSGAPLRQDTRAVRTVPPPRDRDQDRDQDMDMYDVRSTQYPPPPVRGAGEARRIPYEGEFDEIPARIRPVIDPGRTRDEPRPNYNEYFLPGEGIDREVIQSEICRYLGQDATCKPGTHNDGRRGYIIRAYRALTTAMITSLKEDSERYAREKENAARRNRPPASFATYRDQTRYGGDEMMVDEPEERFVPRHQDDPRLRAPVVTSAYLPESGHPAYYPVGNTQPPPPGVDPRYIPGNITPPSGRTPGYSSAVYPPVTARQPAPPVPAGVYADPRGNVVRDPGYGYPPDPRARNR</sequence>
<dbReference type="EMBL" id="JAPDRQ010000182">
    <property type="protein sequence ID" value="KAJ9652790.1"/>
    <property type="molecule type" value="Genomic_DNA"/>
</dbReference>
<reference evidence="1" key="1">
    <citation type="submission" date="2022-10" db="EMBL/GenBank/DDBJ databases">
        <title>Culturing micro-colonial fungi from biological soil crusts in the Mojave desert and describing Neophaeococcomyces mojavensis, and introducing the new genera and species Taxawa tesnikishii.</title>
        <authorList>
            <person name="Kurbessoian T."/>
            <person name="Stajich J.E."/>
        </authorList>
    </citation>
    <scope>NUCLEOTIDE SEQUENCE</scope>
    <source>
        <strain evidence="1">JES_112</strain>
    </source>
</reference>
<name>A0ACC2ZZ85_9EURO</name>